<comment type="function">
    <text evidence="1">Neddylation of cullins play an essential role in the regulation of SCF-type complexes activity.</text>
</comment>
<dbReference type="GO" id="GO:0032182">
    <property type="term" value="F:ubiquitin-like protein binding"/>
    <property type="evidence" value="ECO:0007669"/>
    <property type="project" value="TreeGrafter"/>
</dbReference>
<dbReference type="GO" id="GO:0097602">
    <property type="term" value="F:cullin family protein binding"/>
    <property type="evidence" value="ECO:0007669"/>
    <property type="project" value="TreeGrafter"/>
</dbReference>
<dbReference type="PANTHER" id="PTHR12281">
    <property type="entry name" value="RP42 RELATED"/>
    <property type="match status" value="1"/>
</dbReference>
<dbReference type="Proteomes" id="UP001180020">
    <property type="component" value="Unassembled WGS sequence"/>
</dbReference>
<dbReference type="AlphaFoldDB" id="A0AAV9C6I3"/>
<dbReference type="InterPro" id="IPR005176">
    <property type="entry name" value="PONY_dom"/>
</dbReference>
<dbReference type="GO" id="GO:0031624">
    <property type="term" value="F:ubiquitin conjugating enzyme binding"/>
    <property type="evidence" value="ECO:0007669"/>
    <property type="project" value="TreeGrafter"/>
</dbReference>
<keyword evidence="5" id="KW-1185">Reference proteome</keyword>
<reference evidence="4" key="2">
    <citation type="submission" date="2023-06" db="EMBL/GenBank/DDBJ databases">
        <authorList>
            <person name="Ma L."/>
            <person name="Liu K.-W."/>
            <person name="Li Z."/>
            <person name="Hsiao Y.-Y."/>
            <person name="Qi Y."/>
            <person name="Fu T."/>
            <person name="Tang G."/>
            <person name="Zhang D."/>
            <person name="Sun W.-H."/>
            <person name="Liu D.-K."/>
            <person name="Li Y."/>
            <person name="Chen G.-Z."/>
            <person name="Liu X.-D."/>
            <person name="Liao X.-Y."/>
            <person name="Jiang Y.-T."/>
            <person name="Yu X."/>
            <person name="Hao Y."/>
            <person name="Huang J."/>
            <person name="Zhao X.-W."/>
            <person name="Ke S."/>
            <person name="Chen Y.-Y."/>
            <person name="Wu W.-L."/>
            <person name="Hsu J.-L."/>
            <person name="Lin Y.-F."/>
            <person name="Huang M.-D."/>
            <person name="Li C.-Y."/>
            <person name="Huang L."/>
            <person name="Wang Z.-W."/>
            <person name="Zhao X."/>
            <person name="Zhong W.-Y."/>
            <person name="Peng D.-H."/>
            <person name="Ahmad S."/>
            <person name="Lan S."/>
            <person name="Zhang J.-S."/>
            <person name="Tsai W.-C."/>
            <person name="Van De Peer Y."/>
            <person name="Liu Z.-J."/>
        </authorList>
    </citation>
    <scope>NUCLEOTIDE SEQUENCE</scope>
    <source>
        <strain evidence="4">CP</strain>
        <tissue evidence="4">Leaves</tissue>
    </source>
</reference>
<gene>
    <name evidence="4" type="ORF">QJS10_CPB21g00613</name>
</gene>
<evidence type="ECO:0000313" key="5">
    <source>
        <dbReference type="Proteomes" id="UP001180020"/>
    </source>
</evidence>
<reference evidence="4" key="1">
    <citation type="journal article" date="2023" name="Nat. Commun.">
        <title>Diploid and tetraploid genomes of Acorus and the evolution of monocots.</title>
        <authorList>
            <person name="Ma L."/>
            <person name="Liu K.W."/>
            <person name="Li Z."/>
            <person name="Hsiao Y.Y."/>
            <person name="Qi Y."/>
            <person name="Fu T."/>
            <person name="Tang G.D."/>
            <person name="Zhang D."/>
            <person name="Sun W.H."/>
            <person name="Liu D.K."/>
            <person name="Li Y."/>
            <person name="Chen G.Z."/>
            <person name="Liu X.D."/>
            <person name="Liao X.Y."/>
            <person name="Jiang Y.T."/>
            <person name="Yu X."/>
            <person name="Hao Y."/>
            <person name="Huang J."/>
            <person name="Zhao X.W."/>
            <person name="Ke S."/>
            <person name="Chen Y.Y."/>
            <person name="Wu W.L."/>
            <person name="Hsu J.L."/>
            <person name="Lin Y.F."/>
            <person name="Huang M.D."/>
            <person name="Li C.Y."/>
            <person name="Huang L."/>
            <person name="Wang Z.W."/>
            <person name="Zhao X."/>
            <person name="Zhong W.Y."/>
            <person name="Peng D.H."/>
            <person name="Ahmad S."/>
            <person name="Lan S."/>
            <person name="Zhang J.S."/>
            <person name="Tsai W.C."/>
            <person name="Van de Peer Y."/>
            <person name="Liu Z.J."/>
        </authorList>
    </citation>
    <scope>NUCLEOTIDE SEQUENCE</scope>
    <source>
        <strain evidence="4">CP</strain>
    </source>
</reference>
<dbReference type="InterPro" id="IPR042460">
    <property type="entry name" value="DCN1-like_PONY"/>
</dbReference>
<dbReference type="FunFam" id="1.10.238.200:FF:000006">
    <property type="entry name" value="Defective in cullin neddylation protein"/>
    <property type="match status" value="1"/>
</dbReference>
<feature type="domain" description="DCUN1" evidence="3">
    <location>
        <begin position="1"/>
        <end position="158"/>
    </location>
</feature>
<proteinExistence type="predicted"/>
<comment type="caution">
    <text evidence="4">The sequence shown here is derived from an EMBL/GenBank/DDBJ whole genome shotgun (WGS) entry which is preliminary data.</text>
</comment>
<accession>A0AAV9C6I3</accession>
<sequence>MELFDIYMRYCDIMSRGAHEISAKQDMFVLSKLLDSREMRREMIFDELVKLMACMDFSVDSSQFNRFYGFVFFICRDNGQKNISVSSAVAAWKLVLSGRFRLLNEWCDFVENHYRHSISEDTWNQLLAFTRCVHEDFERYDPTGAWPVLIDDFVEHIYRTTRLSGCTHQEICCSCGDTETEPSISNTLQGLKLFAGSKRKFEMDKMDIDTHDDKASIPNFGSSTSPEHDMACKKSRPNSNRELTCLEPLCP</sequence>
<evidence type="ECO:0000256" key="1">
    <source>
        <dbReference type="RuleBase" id="RU410713"/>
    </source>
</evidence>
<evidence type="ECO:0000259" key="3">
    <source>
        <dbReference type="PROSITE" id="PS51229"/>
    </source>
</evidence>
<protein>
    <recommendedName>
        <fullName evidence="1">Defective in cullin neddylation protein</fullName>
    </recommendedName>
</protein>
<dbReference type="EMBL" id="JAUJYO010000021">
    <property type="protein sequence ID" value="KAK1283863.1"/>
    <property type="molecule type" value="Genomic_DNA"/>
</dbReference>
<feature type="region of interest" description="Disordered" evidence="2">
    <location>
        <begin position="215"/>
        <end position="238"/>
    </location>
</feature>
<dbReference type="PANTHER" id="PTHR12281:SF31">
    <property type="entry name" value="DCN1-LIKE PROTEIN 3"/>
    <property type="match status" value="1"/>
</dbReference>
<name>A0AAV9C6I3_ACOCL</name>
<dbReference type="Gene3D" id="1.10.238.200">
    <property type="entry name" value="Cullin, PONY binding domain"/>
    <property type="match status" value="1"/>
</dbReference>
<dbReference type="GO" id="GO:0045116">
    <property type="term" value="P:protein neddylation"/>
    <property type="evidence" value="ECO:0007669"/>
    <property type="project" value="TreeGrafter"/>
</dbReference>
<dbReference type="GO" id="GO:0000151">
    <property type="term" value="C:ubiquitin ligase complex"/>
    <property type="evidence" value="ECO:0007669"/>
    <property type="project" value="TreeGrafter"/>
</dbReference>
<dbReference type="Pfam" id="PF03556">
    <property type="entry name" value="Cullin_binding"/>
    <property type="match status" value="1"/>
</dbReference>
<dbReference type="PROSITE" id="PS51229">
    <property type="entry name" value="DCUN1"/>
    <property type="match status" value="1"/>
</dbReference>
<dbReference type="InterPro" id="IPR014764">
    <property type="entry name" value="DCN-prot"/>
</dbReference>
<evidence type="ECO:0000256" key="2">
    <source>
        <dbReference type="SAM" id="MobiDB-lite"/>
    </source>
</evidence>
<evidence type="ECO:0000313" key="4">
    <source>
        <dbReference type="EMBL" id="KAK1283863.1"/>
    </source>
</evidence>
<organism evidence="4 5">
    <name type="scientific">Acorus calamus</name>
    <name type="common">Sweet flag</name>
    <dbReference type="NCBI Taxonomy" id="4465"/>
    <lineage>
        <taxon>Eukaryota</taxon>
        <taxon>Viridiplantae</taxon>
        <taxon>Streptophyta</taxon>
        <taxon>Embryophyta</taxon>
        <taxon>Tracheophyta</taxon>
        <taxon>Spermatophyta</taxon>
        <taxon>Magnoliopsida</taxon>
        <taxon>Liliopsida</taxon>
        <taxon>Acoraceae</taxon>
        <taxon>Acorus</taxon>
    </lineage>
</organism>